<dbReference type="GeneID" id="80875194"/>
<sequence length="421" mass="47361">MSSNASIEQAGAELKSKNFAKAEIIYREILQKDVKKDDSLINEQEQAIIGLSDLYVAENRHGDLAKFVQEVRPLMSNFSKAKSAKIIRTLIDKFSGAKSSLLLQIEVTKSCREWAIDEKRTFLRQALDTKLISLYYENSSYTDAINLTNTILFELKRMDDKMLLTEVHLLESRVYHAIRNIPKARASLTAARTAANAIYCPAALQASLDMQSGILHAEEADFKTAYSYFYEAYEGYNSLDDVKKALSSFKYMLLSQIMLNSISEVKSLLTGKHSVKYSGREIDAMRAVAQAHENRSLAEFEKALQDFKQELASDPIIRSHLSTLYDNLLEQNLLRVVEPYSRIEVSHIANLIGLSTVQVEGKLSQMILDKVFYGILDQGSGVLIVFDEPQQDKTYEAALEVIKNMGTVVDLLIENKASALL</sequence>
<feature type="domain" description="PCI" evidence="3">
    <location>
        <begin position="221"/>
        <end position="390"/>
    </location>
</feature>
<dbReference type="Pfam" id="PF18055">
    <property type="entry name" value="RPN6_N"/>
    <property type="match status" value="1"/>
</dbReference>
<evidence type="ECO:0000256" key="1">
    <source>
        <dbReference type="ARBA" id="ARBA00007454"/>
    </source>
</evidence>
<organism evidence="4 5">
    <name type="scientific">Schizosaccharomyces osmophilus</name>
    <dbReference type="NCBI Taxonomy" id="2545709"/>
    <lineage>
        <taxon>Eukaryota</taxon>
        <taxon>Fungi</taxon>
        <taxon>Dikarya</taxon>
        <taxon>Ascomycota</taxon>
        <taxon>Taphrinomycotina</taxon>
        <taxon>Schizosaccharomycetes</taxon>
        <taxon>Schizosaccharomycetales</taxon>
        <taxon>Schizosaccharomycetaceae</taxon>
        <taxon>Schizosaccharomyces</taxon>
    </lineage>
</organism>
<dbReference type="SMART" id="SM00088">
    <property type="entry name" value="PINT"/>
    <property type="match status" value="1"/>
</dbReference>
<dbReference type="SUPFAM" id="SSF46785">
    <property type="entry name" value="Winged helix' DNA-binding domain"/>
    <property type="match status" value="1"/>
</dbReference>
<dbReference type="AlphaFoldDB" id="A0AAF0AVS5"/>
<evidence type="ECO:0000313" key="5">
    <source>
        <dbReference type="Proteomes" id="UP001212411"/>
    </source>
</evidence>
<dbReference type="InterPro" id="IPR000717">
    <property type="entry name" value="PCI_dom"/>
</dbReference>
<dbReference type="PANTHER" id="PTHR10678">
    <property type="entry name" value="26S PROTEASOME NON-ATPASE REGULATORY SUBUNIT 11/COP9 SIGNALOSOME COMPLEX SUBUNIT 2"/>
    <property type="match status" value="1"/>
</dbReference>
<dbReference type="KEGG" id="som:SOMG_01712"/>
<dbReference type="EMBL" id="CP115611">
    <property type="protein sequence ID" value="WBW72229.1"/>
    <property type="molecule type" value="Genomic_DNA"/>
</dbReference>
<gene>
    <name evidence="4" type="primary">rpn6</name>
    <name evidence="4" type="ORF">SOMG_01712</name>
</gene>
<keyword evidence="5" id="KW-1185">Reference proteome</keyword>
<keyword evidence="2 4" id="KW-0647">Proteasome</keyword>
<comment type="similarity">
    <text evidence="1">Belongs to the proteasome subunit S9 family.</text>
</comment>
<dbReference type="GO" id="GO:0030163">
    <property type="term" value="P:protein catabolic process"/>
    <property type="evidence" value="ECO:0007669"/>
    <property type="project" value="UniProtKB-ARBA"/>
</dbReference>
<accession>A0AAF0AVS5</accession>
<evidence type="ECO:0000313" key="4">
    <source>
        <dbReference type="EMBL" id="WBW72229.1"/>
    </source>
</evidence>
<dbReference type="Proteomes" id="UP001212411">
    <property type="component" value="Chromosome 1"/>
</dbReference>
<dbReference type="Pfam" id="PF01399">
    <property type="entry name" value="PCI"/>
    <property type="match status" value="1"/>
</dbReference>
<dbReference type="InterPro" id="IPR040780">
    <property type="entry name" value="Rpn6_C_helix"/>
</dbReference>
<reference evidence="4 5" key="1">
    <citation type="journal article" date="2023" name="G3 (Bethesda)">
        <title>A high-quality reference genome for the fission yeast Schizosaccharomyces osmophilus.</title>
        <authorList>
            <person name="Jia G.S."/>
            <person name="Zhang W.C."/>
            <person name="Liang Y."/>
            <person name="Liu X.H."/>
            <person name="Rhind N."/>
            <person name="Pidoux A."/>
            <person name="Brysch-Herzberg M."/>
            <person name="Du L.L."/>
        </authorList>
    </citation>
    <scope>NUCLEOTIDE SEQUENCE [LARGE SCALE GENOMIC DNA]</scope>
    <source>
        <strain evidence="4 5">CBS 15793</strain>
    </source>
</reference>
<dbReference type="RefSeq" id="XP_056036472.1">
    <property type="nucleotide sequence ID" value="XM_056180505.1"/>
</dbReference>
<evidence type="ECO:0000256" key="2">
    <source>
        <dbReference type="ARBA" id="ARBA00022942"/>
    </source>
</evidence>
<evidence type="ECO:0000259" key="3">
    <source>
        <dbReference type="PROSITE" id="PS50250"/>
    </source>
</evidence>
<dbReference type="InterPro" id="IPR050871">
    <property type="entry name" value="26S_Proteasome/COP9_Components"/>
</dbReference>
<dbReference type="Gene3D" id="1.25.40.570">
    <property type="match status" value="1"/>
</dbReference>
<proteinExistence type="inferred from homology"/>
<dbReference type="InterPro" id="IPR036390">
    <property type="entry name" value="WH_DNA-bd_sf"/>
</dbReference>
<dbReference type="FunFam" id="1.25.40.570:FF:000007">
    <property type="entry name" value="26S proteasome non-ATPase regulatory subunit 11"/>
    <property type="match status" value="1"/>
</dbReference>
<dbReference type="SMART" id="SM00753">
    <property type="entry name" value="PAM"/>
    <property type="match status" value="1"/>
</dbReference>
<dbReference type="Pfam" id="PF18503">
    <property type="entry name" value="RPN6_C_helix"/>
    <property type="match status" value="1"/>
</dbReference>
<name>A0AAF0AVS5_9SCHI</name>
<dbReference type="InterPro" id="IPR040773">
    <property type="entry name" value="Rpn6_N"/>
</dbReference>
<dbReference type="PROSITE" id="PS50250">
    <property type="entry name" value="PCI"/>
    <property type="match status" value="1"/>
</dbReference>
<dbReference type="GO" id="GO:0000502">
    <property type="term" value="C:proteasome complex"/>
    <property type="evidence" value="ECO:0007669"/>
    <property type="project" value="UniProtKB-KW"/>
</dbReference>
<protein>
    <submittedName>
        <fullName evidence="4">19S proteasome regulatory subunit Rpn6</fullName>
    </submittedName>
</protein>